<protein>
    <recommendedName>
        <fullName evidence="4">N-acetyltransferase domain-containing protein</fullName>
    </recommendedName>
</protein>
<dbReference type="InterPro" id="IPR003719">
    <property type="entry name" value="Phenazine_PhzF-like"/>
</dbReference>
<dbReference type="InParanoid" id="A0A0G4ELI9"/>
<evidence type="ECO:0000256" key="3">
    <source>
        <dbReference type="SAM" id="MobiDB-lite"/>
    </source>
</evidence>
<evidence type="ECO:0000256" key="1">
    <source>
        <dbReference type="ARBA" id="ARBA00008270"/>
    </source>
</evidence>
<dbReference type="OMA" id="HEVMATH"/>
<dbReference type="Pfam" id="PF02567">
    <property type="entry name" value="PhzC-PhzF"/>
    <property type="match status" value="1"/>
</dbReference>
<comment type="similarity">
    <text evidence="1">Belongs to the PhzF family.</text>
</comment>
<dbReference type="Gene3D" id="3.40.630.30">
    <property type="match status" value="2"/>
</dbReference>
<dbReference type="AlphaFoldDB" id="A0A0G4ELI9"/>
<accession>A0A0G4ELI9</accession>
<dbReference type="EMBL" id="CDMY01000256">
    <property type="protein sequence ID" value="CEL97822.1"/>
    <property type="molecule type" value="Genomic_DNA"/>
</dbReference>
<evidence type="ECO:0000256" key="2">
    <source>
        <dbReference type="ARBA" id="ARBA00023235"/>
    </source>
</evidence>
<name>A0A0G4ELI9_VITBC</name>
<dbReference type="GO" id="GO:0016747">
    <property type="term" value="F:acyltransferase activity, transferring groups other than amino-acyl groups"/>
    <property type="evidence" value="ECO:0007669"/>
    <property type="project" value="InterPro"/>
</dbReference>
<dbReference type="Pfam" id="PF00583">
    <property type="entry name" value="Acetyltransf_1"/>
    <property type="match status" value="1"/>
</dbReference>
<dbReference type="OrthoDB" id="75169at2759"/>
<dbReference type="Proteomes" id="UP000041254">
    <property type="component" value="Unassembled WGS sequence"/>
</dbReference>
<dbReference type="GO" id="GO:0016853">
    <property type="term" value="F:isomerase activity"/>
    <property type="evidence" value="ECO:0007669"/>
    <property type="project" value="UniProtKB-KW"/>
</dbReference>
<keyword evidence="6" id="KW-1185">Reference proteome</keyword>
<evidence type="ECO:0000313" key="5">
    <source>
        <dbReference type="EMBL" id="CEL97822.1"/>
    </source>
</evidence>
<proteinExistence type="inferred from homology"/>
<reference evidence="5 6" key="1">
    <citation type="submission" date="2014-11" db="EMBL/GenBank/DDBJ databases">
        <authorList>
            <person name="Zhu J."/>
            <person name="Qi W."/>
            <person name="Song R."/>
        </authorList>
    </citation>
    <scope>NUCLEOTIDE SEQUENCE [LARGE SCALE GENOMIC DNA]</scope>
</reference>
<dbReference type="InterPro" id="IPR016181">
    <property type="entry name" value="Acyl_CoA_acyltransferase"/>
</dbReference>
<organism evidence="5 6">
    <name type="scientific">Vitrella brassicaformis (strain CCMP3155)</name>
    <dbReference type="NCBI Taxonomy" id="1169540"/>
    <lineage>
        <taxon>Eukaryota</taxon>
        <taxon>Sar</taxon>
        <taxon>Alveolata</taxon>
        <taxon>Colpodellida</taxon>
        <taxon>Vitrellaceae</taxon>
        <taxon>Vitrella</taxon>
    </lineage>
</organism>
<dbReference type="Gene3D" id="3.10.310.10">
    <property type="entry name" value="Diaminopimelate Epimerase, Chain A, domain 1"/>
    <property type="match status" value="2"/>
</dbReference>
<dbReference type="PROSITE" id="PS51186">
    <property type="entry name" value="GNAT"/>
    <property type="match status" value="2"/>
</dbReference>
<dbReference type="PANTHER" id="PTHR13774:SF17">
    <property type="entry name" value="PHENAZINE BIOSYNTHESIS-LIKE DOMAIN-CONTAINING PROTEIN"/>
    <property type="match status" value="1"/>
</dbReference>
<evidence type="ECO:0000313" key="6">
    <source>
        <dbReference type="Proteomes" id="UP000041254"/>
    </source>
</evidence>
<dbReference type="Pfam" id="PF13673">
    <property type="entry name" value="Acetyltransf_10"/>
    <property type="match status" value="1"/>
</dbReference>
<keyword evidence="2" id="KW-0413">Isomerase</keyword>
<gene>
    <name evidence="5" type="ORF">Vbra_7743</name>
</gene>
<dbReference type="STRING" id="1169540.A0A0G4ELI9"/>
<feature type="region of interest" description="Disordered" evidence="3">
    <location>
        <begin position="539"/>
        <end position="558"/>
    </location>
</feature>
<sequence>MPWGLRKPPVSKSRFANLACSFAIESAEMVAVAPGSLLPALGCVEYNALTASGFSLRFPNASEASAIHALEAASYPEDEAASLPKIQSRLEAALPYFIALYDKTGGLVGFVNGTRCFGKVLTHESMAAHESGGESLCVHSVVIRQEDRRKGLARKLMRCYVQLMGLYDASLQHILLIAKAPLLHFYRSCGFTVEGLSSVVHGKDSWFDMSLDLATIRRTRVAAPSFTTAPGSSLPALGCVEHDALTAGGFSLRFPNATEATALHELEVASYPEDERVSLAKLQYRLEKAPGYTIGLYDEMGGLAGFVNGLRCSGRVLTHEVMATHVPDGESAYVSSVVIRREERGKGLARKLFLCYIKLMSLYDPSLQHVLLISKAPLLRFYRSCGFTVEGLSSVELGKDSWFQMSMDLADVRQQASMVLQVDAFTDEAYSGNSCAVVFTHRNGDEEWMQSLANEMNLAETSFLERRDASELKADGQRLNGSHDGASLFHLRWFTPATELDLCGHATLGAAHALWEEGLSPRGQPIHFKTESGILTASRRQWAPPTPPPLAHTDTQASSSSAAPSEWIELDFPATPPNFYVSLPAPSWGEDMMRLLEDGLGVGREAFVYVNRSIYDAFVEVDSSRVCLLDIKPDFRVLKHMDAHLRGVIVTSKATPHLVAKTGQNVHFFSRFFAPQSGIDEDPVTGSAHCSLAPYWCDKLGQSCLLGYQASARGGCVGVEMGGADPVMGGHRVKLMGKAVTVMKGTLL</sequence>
<dbReference type="InterPro" id="IPR000182">
    <property type="entry name" value="GNAT_dom"/>
</dbReference>
<evidence type="ECO:0000259" key="4">
    <source>
        <dbReference type="PROSITE" id="PS51186"/>
    </source>
</evidence>
<feature type="domain" description="N-acetyltransferase" evidence="4">
    <location>
        <begin position="250"/>
        <end position="410"/>
    </location>
</feature>
<feature type="domain" description="N-acetyltransferase" evidence="4">
    <location>
        <begin position="54"/>
        <end position="214"/>
    </location>
</feature>
<dbReference type="SUPFAM" id="SSF54506">
    <property type="entry name" value="Diaminopimelate epimerase-like"/>
    <property type="match status" value="1"/>
</dbReference>
<dbReference type="SUPFAM" id="SSF55729">
    <property type="entry name" value="Acyl-CoA N-acyltransferases (Nat)"/>
    <property type="match status" value="2"/>
</dbReference>
<dbReference type="GO" id="GO:0005737">
    <property type="term" value="C:cytoplasm"/>
    <property type="evidence" value="ECO:0007669"/>
    <property type="project" value="TreeGrafter"/>
</dbReference>
<dbReference type="PANTHER" id="PTHR13774">
    <property type="entry name" value="PHENAZINE BIOSYNTHESIS PROTEIN"/>
    <property type="match status" value="1"/>
</dbReference>
<dbReference type="VEuPathDB" id="CryptoDB:Vbra_7743"/>